<reference evidence="4" key="1">
    <citation type="submission" date="2016-10" db="EMBL/GenBank/DDBJ databases">
        <authorList>
            <person name="Varghese N."/>
            <person name="Submissions S."/>
        </authorList>
    </citation>
    <scope>NUCLEOTIDE SEQUENCE [LARGE SCALE GENOMIC DNA]</scope>
    <source>
        <strain evidence="4">LMG 24000</strain>
    </source>
</reference>
<dbReference type="SFLD" id="SFLDG00358">
    <property type="entry name" value="Main_(cytGST)"/>
    <property type="match status" value="1"/>
</dbReference>
<dbReference type="GO" id="GO:0016740">
    <property type="term" value="F:transferase activity"/>
    <property type="evidence" value="ECO:0007669"/>
    <property type="project" value="UniProtKB-KW"/>
</dbReference>
<dbReference type="RefSeq" id="WP_090536254.1">
    <property type="nucleotide sequence ID" value="NZ_FNRQ01000007.1"/>
</dbReference>
<proteinExistence type="predicted"/>
<keyword evidence="4" id="KW-1185">Reference proteome</keyword>
<dbReference type="Pfam" id="PF13410">
    <property type="entry name" value="GST_C_2"/>
    <property type="match status" value="1"/>
</dbReference>
<dbReference type="InterPro" id="IPR036249">
    <property type="entry name" value="Thioredoxin-like_sf"/>
</dbReference>
<dbReference type="InterPro" id="IPR010987">
    <property type="entry name" value="Glutathione-S-Trfase_C-like"/>
</dbReference>
<dbReference type="InterPro" id="IPR036282">
    <property type="entry name" value="Glutathione-S-Trfase_C_sf"/>
</dbReference>
<dbReference type="SUPFAM" id="SSF52833">
    <property type="entry name" value="Thioredoxin-like"/>
    <property type="match status" value="1"/>
</dbReference>
<sequence length="219" mass="24927">MALKLYYHPFSSYCQKALVALYENAVPFEPHILAGPDSPAFRELAERWPMKRFPMLVDGERTVIEASCVIEYVGLCAPGPVRLIPEDPRAALEVRMMDRFFDNYVSTPQQRIVTNALRPEDARDPYGVVEARNMLDTAYAWLDQVMAHREWAAGEHFSLADCGAAPFLFYADWTHPIGDAYPNVSAYRGRLLERPSFARAVNEARPYRKLFPLGAPDRD</sequence>
<dbReference type="CDD" id="cd00570">
    <property type="entry name" value="GST_N_family"/>
    <property type="match status" value="1"/>
</dbReference>
<dbReference type="InterPro" id="IPR004045">
    <property type="entry name" value="Glutathione_S-Trfase_N"/>
</dbReference>
<organism evidence="3 4">
    <name type="scientific">Paraburkholderia sartisoli</name>
    <dbReference type="NCBI Taxonomy" id="83784"/>
    <lineage>
        <taxon>Bacteria</taxon>
        <taxon>Pseudomonadati</taxon>
        <taxon>Pseudomonadota</taxon>
        <taxon>Betaproteobacteria</taxon>
        <taxon>Burkholderiales</taxon>
        <taxon>Burkholderiaceae</taxon>
        <taxon>Paraburkholderia</taxon>
    </lineage>
</organism>
<dbReference type="Proteomes" id="UP000198638">
    <property type="component" value="Unassembled WGS sequence"/>
</dbReference>
<evidence type="ECO:0000313" key="4">
    <source>
        <dbReference type="Proteomes" id="UP000198638"/>
    </source>
</evidence>
<dbReference type="PROSITE" id="PS50405">
    <property type="entry name" value="GST_CTER"/>
    <property type="match status" value="1"/>
</dbReference>
<dbReference type="PANTHER" id="PTHR44051:SF8">
    <property type="entry name" value="GLUTATHIONE S-TRANSFERASE GSTA"/>
    <property type="match status" value="1"/>
</dbReference>
<dbReference type="STRING" id="83784.SAMN05192564_107338"/>
<dbReference type="Gene3D" id="1.20.1050.10">
    <property type="match status" value="1"/>
</dbReference>
<accession>A0A1H4H8N5</accession>
<dbReference type="SUPFAM" id="SSF47616">
    <property type="entry name" value="GST C-terminal domain-like"/>
    <property type="match status" value="1"/>
</dbReference>
<evidence type="ECO:0000259" key="2">
    <source>
        <dbReference type="PROSITE" id="PS50405"/>
    </source>
</evidence>
<dbReference type="PROSITE" id="PS50404">
    <property type="entry name" value="GST_NTER"/>
    <property type="match status" value="1"/>
</dbReference>
<evidence type="ECO:0000313" key="3">
    <source>
        <dbReference type="EMBL" id="SEB17790.1"/>
    </source>
</evidence>
<dbReference type="PANTHER" id="PTHR44051">
    <property type="entry name" value="GLUTATHIONE S-TRANSFERASE-RELATED"/>
    <property type="match status" value="1"/>
</dbReference>
<dbReference type="OrthoDB" id="9782992at2"/>
<dbReference type="Pfam" id="PF13417">
    <property type="entry name" value="GST_N_3"/>
    <property type="match status" value="1"/>
</dbReference>
<dbReference type="AlphaFoldDB" id="A0A1H4H8N5"/>
<evidence type="ECO:0000259" key="1">
    <source>
        <dbReference type="PROSITE" id="PS50404"/>
    </source>
</evidence>
<feature type="domain" description="GST C-terminal" evidence="2">
    <location>
        <begin position="87"/>
        <end position="210"/>
    </location>
</feature>
<dbReference type="Gene3D" id="3.40.30.10">
    <property type="entry name" value="Glutaredoxin"/>
    <property type="match status" value="1"/>
</dbReference>
<dbReference type="InterPro" id="IPR040079">
    <property type="entry name" value="Glutathione_S-Trfase"/>
</dbReference>
<dbReference type="EMBL" id="FNRQ01000007">
    <property type="protein sequence ID" value="SEB17790.1"/>
    <property type="molecule type" value="Genomic_DNA"/>
</dbReference>
<keyword evidence="3" id="KW-0808">Transferase</keyword>
<dbReference type="SFLD" id="SFLDS00019">
    <property type="entry name" value="Glutathione_Transferase_(cytos"/>
    <property type="match status" value="1"/>
</dbReference>
<feature type="domain" description="GST N-terminal" evidence="1">
    <location>
        <begin position="1"/>
        <end position="81"/>
    </location>
</feature>
<name>A0A1H4H8N5_9BURK</name>
<protein>
    <submittedName>
        <fullName evidence="3">Glutathione S-transferase</fullName>
    </submittedName>
</protein>
<gene>
    <name evidence="3" type="ORF">SAMN05192564_107338</name>
</gene>